<dbReference type="Proteomes" id="UP001203761">
    <property type="component" value="Unassembled WGS sequence"/>
</dbReference>
<comment type="caution">
    <text evidence="2">The sequence shown here is derived from an EMBL/GenBank/DDBJ whole genome shotgun (WGS) entry which is preliminary data.</text>
</comment>
<sequence>MDIEGMFEDLEGRMRHAEDEERRAVTEELTRAERAQITIADRLRASAGAPLALRLRAGHRAAGTVEEVGGQWVRLARGRGSLRIWVPLAGIEMIEGLPQRARPAPASRLSPASLQHELRALSRDRALVRIETASAQAIGTIAGVGEDMLDLRSVPTGEASGAREGAVMAIALEAIVMVAAEAGG</sequence>
<gene>
    <name evidence="2" type="ORF">Bequi_11185</name>
</gene>
<protein>
    <recommendedName>
        <fullName evidence="4">Fis family transcriptional regulator</fullName>
    </recommendedName>
</protein>
<name>A0ABT0R3T6_9MICO</name>
<keyword evidence="3" id="KW-1185">Reference proteome</keyword>
<evidence type="ECO:0000256" key="1">
    <source>
        <dbReference type="SAM" id="MobiDB-lite"/>
    </source>
</evidence>
<evidence type="ECO:0000313" key="2">
    <source>
        <dbReference type="EMBL" id="MCL6423934.1"/>
    </source>
</evidence>
<reference evidence="2" key="1">
    <citation type="submission" date="2022-02" db="EMBL/GenBank/DDBJ databases">
        <authorList>
            <person name="Lee M."/>
            <person name="Kim S.-J."/>
            <person name="Jung M.-Y."/>
        </authorList>
    </citation>
    <scope>NUCLEOTIDE SEQUENCE</scope>
    <source>
        <strain evidence="2">JHP9</strain>
    </source>
</reference>
<accession>A0ABT0R3T6</accession>
<evidence type="ECO:0000313" key="3">
    <source>
        <dbReference type="Proteomes" id="UP001203761"/>
    </source>
</evidence>
<feature type="compositionally biased region" description="Basic and acidic residues" evidence="1">
    <location>
        <begin position="10"/>
        <end position="22"/>
    </location>
</feature>
<organism evidence="2 3">
    <name type="scientific">Brachybacterium equifaecis</name>
    <dbReference type="NCBI Taxonomy" id="2910770"/>
    <lineage>
        <taxon>Bacteria</taxon>
        <taxon>Bacillati</taxon>
        <taxon>Actinomycetota</taxon>
        <taxon>Actinomycetes</taxon>
        <taxon>Micrococcales</taxon>
        <taxon>Dermabacteraceae</taxon>
        <taxon>Brachybacterium</taxon>
    </lineage>
</organism>
<proteinExistence type="predicted"/>
<dbReference type="RefSeq" id="WP_249738014.1">
    <property type="nucleotide sequence ID" value="NZ_JAKNCJ010000006.1"/>
</dbReference>
<feature type="region of interest" description="Disordered" evidence="1">
    <location>
        <begin position="1"/>
        <end position="22"/>
    </location>
</feature>
<dbReference type="EMBL" id="JAKNCJ010000006">
    <property type="protein sequence ID" value="MCL6423934.1"/>
    <property type="molecule type" value="Genomic_DNA"/>
</dbReference>
<evidence type="ECO:0008006" key="4">
    <source>
        <dbReference type="Google" id="ProtNLM"/>
    </source>
</evidence>